<evidence type="ECO:0000313" key="2">
    <source>
        <dbReference type="Proteomes" id="UP001208570"/>
    </source>
</evidence>
<gene>
    <name evidence="1" type="ORF">LSH36_839g01005</name>
</gene>
<dbReference type="PANTHER" id="PTHR47331">
    <property type="entry name" value="PHD-TYPE DOMAIN-CONTAINING PROTEIN"/>
    <property type="match status" value="1"/>
</dbReference>
<reference evidence="1" key="1">
    <citation type="journal article" date="2023" name="Mol. Biol. Evol.">
        <title>Third-Generation Sequencing Reveals the Adaptive Role of the Epigenome in Three Deep-Sea Polychaetes.</title>
        <authorList>
            <person name="Perez M."/>
            <person name="Aroh O."/>
            <person name="Sun Y."/>
            <person name="Lan Y."/>
            <person name="Juniper S.K."/>
            <person name="Young C.R."/>
            <person name="Angers B."/>
            <person name="Qian P.Y."/>
        </authorList>
    </citation>
    <scope>NUCLEOTIDE SEQUENCE</scope>
    <source>
        <strain evidence="1">P08H-3</strain>
    </source>
</reference>
<keyword evidence="2" id="KW-1185">Reference proteome</keyword>
<evidence type="ECO:0000313" key="1">
    <source>
        <dbReference type="EMBL" id="KAK2143444.1"/>
    </source>
</evidence>
<protein>
    <submittedName>
        <fullName evidence="1">Uncharacterized protein</fullName>
    </submittedName>
</protein>
<dbReference type="Proteomes" id="UP001208570">
    <property type="component" value="Unassembled WGS sequence"/>
</dbReference>
<sequence>MTLPQPEVPKVFGIHIRFHLLTLTKFYHGQPSNMEMAYLPSFLSKCHKAMNNISNLTVFNHMSNLQAMLSKLPAYLHNKWREQASRIKRHYNYMSNLQVITSFVIIASESANDPVFGKESLIEYSENRSSSTFASKWKSTAKRNRFAITLID</sequence>
<proteinExistence type="predicted"/>
<organism evidence="1 2">
    <name type="scientific">Paralvinella palmiformis</name>
    <dbReference type="NCBI Taxonomy" id="53620"/>
    <lineage>
        <taxon>Eukaryota</taxon>
        <taxon>Metazoa</taxon>
        <taxon>Spiralia</taxon>
        <taxon>Lophotrochozoa</taxon>
        <taxon>Annelida</taxon>
        <taxon>Polychaeta</taxon>
        <taxon>Sedentaria</taxon>
        <taxon>Canalipalpata</taxon>
        <taxon>Terebellida</taxon>
        <taxon>Terebelliformia</taxon>
        <taxon>Alvinellidae</taxon>
        <taxon>Paralvinella</taxon>
    </lineage>
</organism>
<dbReference type="AlphaFoldDB" id="A0AAD9IYY5"/>
<accession>A0AAD9IYY5</accession>
<comment type="caution">
    <text evidence="1">The sequence shown here is derived from an EMBL/GenBank/DDBJ whole genome shotgun (WGS) entry which is preliminary data.</text>
</comment>
<dbReference type="EMBL" id="JAODUP010000839">
    <property type="protein sequence ID" value="KAK2143444.1"/>
    <property type="molecule type" value="Genomic_DNA"/>
</dbReference>
<name>A0AAD9IYY5_9ANNE</name>